<dbReference type="PANTHER" id="PTHR43205:SF7">
    <property type="entry name" value="PROSTAGLANDIN REDUCTASE 1"/>
    <property type="match status" value="1"/>
</dbReference>
<sequence>MAPVTNARVLFNEIPSGLPIPGQTTVYDASQTIDPDAVPLDGGFLVKTLVLSIDPYMRGRMRDTSIKSYAPAYITGEPIQNYGVGLVFRSENDGFKPKITFTGTRSYWVARDTSEMRVLKNTENLPWSTYVGVCEMTGQTAHHGWAEYAHPKKGDVVFVSAAAGPVGATVIQLAKADGCKVIASAGTDEKVEFIRSIGADIAFNYKKESTAKVLDYWDGVSGEILEAAIGAAAVGARFIECGMISGYNSEPYHIKNMMLIHIDELYGTIPKKVACGEIKYKEDAKHGLEAVGEAIVDVQIGKNKGKSVIVVAEE</sequence>
<evidence type="ECO:0000313" key="4">
    <source>
        <dbReference type="Proteomes" id="UP000194127"/>
    </source>
</evidence>
<keyword evidence="4" id="KW-1185">Reference proteome</keyword>
<dbReference type="Gene3D" id="3.40.50.720">
    <property type="entry name" value="NAD(P)-binding Rossmann-like Domain"/>
    <property type="match status" value="1"/>
</dbReference>
<evidence type="ECO:0000256" key="1">
    <source>
        <dbReference type="ARBA" id="ARBA00023002"/>
    </source>
</evidence>
<feature type="domain" description="Enoyl reductase (ER)" evidence="2">
    <location>
        <begin position="59"/>
        <end position="309"/>
    </location>
</feature>
<dbReference type="SUPFAM" id="SSF50129">
    <property type="entry name" value="GroES-like"/>
    <property type="match status" value="1"/>
</dbReference>
<keyword evidence="1" id="KW-0560">Oxidoreductase</keyword>
<dbReference type="RefSeq" id="XP_024338744.1">
    <property type="nucleotide sequence ID" value="XM_024485492.1"/>
</dbReference>
<reference evidence="3 4" key="1">
    <citation type="submission" date="2017-04" db="EMBL/GenBank/DDBJ databases">
        <title>Genome Sequence of the Model Brown-Rot Fungus Postia placenta SB12.</title>
        <authorList>
            <consortium name="DOE Joint Genome Institute"/>
            <person name="Gaskell J."/>
            <person name="Kersten P."/>
            <person name="Larrondo L.F."/>
            <person name="Canessa P."/>
            <person name="Martinez D."/>
            <person name="Hibbett D."/>
            <person name="Schmoll M."/>
            <person name="Kubicek C.P."/>
            <person name="Martinez A.T."/>
            <person name="Yadav J."/>
            <person name="Master E."/>
            <person name="Magnuson J.K."/>
            <person name="James T."/>
            <person name="Yaver D."/>
            <person name="Berka R."/>
            <person name="Labutti K."/>
            <person name="Lipzen A."/>
            <person name="Aerts A."/>
            <person name="Barry K."/>
            <person name="Henrissat B."/>
            <person name="Blanchette R."/>
            <person name="Grigoriev I."/>
            <person name="Cullen D."/>
        </authorList>
    </citation>
    <scope>NUCLEOTIDE SEQUENCE [LARGE SCALE GENOMIC DNA]</scope>
    <source>
        <strain evidence="3 4">MAD-698-R-SB12</strain>
    </source>
</reference>
<dbReference type="PANTHER" id="PTHR43205">
    <property type="entry name" value="PROSTAGLANDIN REDUCTASE"/>
    <property type="match status" value="1"/>
</dbReference>
<dbReference type="OrthoDB" id="809632at2759"/>
<dbReference type="SMART" id="SM00829">
    <property type="entry name" value="PKS_ER"/>
    <property type="match status" value="1"/>
</dbReference>
<dbReference type="Pfam" id="PF16884">
    <property type="entry name" value="ADH_N_2"/>
    <property type="match status" value="1"/>
</dbReference>
<dbReference type="InterPro" id="IPR020843">
    <property type="entry name" value="ER"/>
</dbReference>
<dbReference type="InterPro" id="IPR011032">
    <property type="entry name" value="GroES-like_sf"/>
</dbReference>
<accession>A0A1X6N0D7</accession>
<dbReference type="Proteomes" id="UP000194127">
    <property type="component" value="Unassembled WGS sequence"/>
</dbReference>
<protein>
    <recommendedName>
        <fullName evidence="2">Enoyl reductase (ER) domain-containing protein</fullName>
    </recommendedName>
</protein>
<dbReference type="CDD" id="cd05288">
    <property type="entry name" value="PGDH"/>
    <property type="match status" value="1"/>
</dbReference>
<dbReference type="EMBL" id="KZ110597">
    <property type="protein sequence ID" value="OSX61950.1"/>
    <property type="molecule type" value="Genomic_DNA"/>
</dbReference>
<dbReference type="SUPFAM" id="SSF51735">
    <property type="entry name" value="NAD(P)-binding Rossmann-fold domains"/>
    <property type="match status" value="1"/>
</dbReference>
<organism evidence="3 4">
    <name type="scientific">Postia placenta MAD-698-R-SB12</name>
    <dbReference type="NCBI Taxonomy" id="670580"/>
    <lineage>
        <taxon>Eukaryota</taxon>
        <taxon>Fungi</taxon>
        <taxon>Dikarya</taxon>
        <taxon>Basidiomycota</taxon>
        <taxon>Agaricomycotina</taxon>
        <taxon>Agaricomycetes</taxon>
        <taxon>Polyporales</taxon>
        <taxon>Adustoporiaceae</taxon>
        <taxon>Rhodonia</taxon>
    </lineage>
</organism>
<dbReference type="GO" id="GO:0016628">
    <property type="term" value="F:oxidoreductase activity, acting on the CH-CH group of donors, NAD or NADP as acceptor"/>
    <property type="evidence" value="ECO:0007669"/>
    <property type="project" value="InterPro"/>
</dbReference>
<dbReference type="InterPro" id="IPR041694">
    <property type="entry name" value="ADH_N_2"/>
</dbReference>
<evidence type="ECO:0000259" key="2">
    <source>
        <dbReference type="SMART" id="SM00829"/>
    </source>
</evidence>
<dbReference type="AlphaFoldDB" id="A0A1X6N0D7"/>
<dbReference type="Pfam" id="PF00107">
    <property type="entry name" value="ADH_zinc_N"/>
    <property type="match status" value="1"/>
</dbReference>
<dbReference type="InterPro" id="IPR045010">
    <property type="entry name" value="MDR_fam"/>
</dbReference>
<dbReference type="InterPro" id="IPR013149">
    <property type="entry name" value="ADH-like_C"/>
</dbReference>
<evidence type="ECO:0000313" key="3">
    <source>
        <dbReference type="EMBL" id="OSX61950.1"/>
    </source>
</evidence>
<dbReference type="InterPro" id="IPR036291">
    <property type="entry name" value="NAD(P)-bd_dom_sf"/>
</dbReference>
<name>A0A1X6N0D7_9APHY</name>
<proteinExistence type="predicted"/>
<dbReference type="GeneID" id="36330441"/>
<gene>
    <name evidence="3" type="ORF">POSPLADRAFT_1142923</name>
</gene>
<dbReference type="Gene3D" id="3.90.180.10">
    <property type="entry name" value="Medium-chain alcohol dehydrogenases, catalytic domain"/>
    <property type="match status" value="1"/>
</dbReference>